<reference evidence="5 6" key="1">
    <citation type="journal article" date="2011" name="Proc. Natl. Acad. Sci. U.S.A.">
        <title>Comparative genomics of xylose-fermenting fungi for enhanced biofuel production.</title>
        <authorList>
            <person name="Wohlbach D.J."/>
            <person name="Kuo A."/>
            <person name="Sato T.K."/>
            <person name="Potts K.M."/>
            <person name="Salamov A.A."/>
            <person name="LaButti K.M."/>
            <person name="Sun H."/>
            <person name="Clum A."/>
            <person name="Pangilinan J.L."/>
            <person name="Lindquist E.A."/>
            <person name="Lucas S."/>
            <person name="Lapidus A."/>
            <person name="Jin M."/>
            <person name="Gunawan C."/>
            <person name="Balan V."/>
            <person name="Dale B.E."/>
            <person name="Jeffries T.W."/>
            <person name="Zinkel R."/>
            <person name="Barry K.W."/>
            <person name="Grigoriev I.V."/>
            <person name="Gasch A.P."/>
        </authorList>
    </citation>
    <scope>NUCLEOTIDE SEQUENCE [LARGE SCALE GENOMIC DNA]</scope>
    <source>
        <strain evidence="6">ATCC 10573 / BCRC 21748 / CBS 615 / JCM 9827 / NBRC 10315 / NRRL Y-1498 / VKM Y-70</strain>
    </source>
</reference>
<dbReference type="AlphaFoldDB" id="G3B490"/>
<dbReference type="PROSITE" id="PS50084">
    <property type="entry name" value="KH_TYPE_1"/>
    <property type="match status" value="3"/>
</dbReference>
<dbReference type="EMBL" id="GL996521">
    <property type="protein sequence ID" value="EGV63923.1"/>
    <property type="molecule type" value="Genomic_DNA"/>
</dbReference>
<dbReference type="HOGENOM" id="CLU_022670_4_1_1"/>
<organism evidence="6">
    <name type="scientific">Candida tenuis (strain ATCC 10573 / BCRC 21748 / CBS 615 / JCM 9827 / NBRC 10315 / NRRL Y-1498 / VKM Y-70)</name>
    <name type="common">Yeast</name>
    <name type="synonym">Yamadazyma tenuis</name>
    <dbReference type="NCBI Taxonomy" id="590646"/>
    <lineage>
        <taxon>Eukaryota</taxon>
        <taxon>Fungi</taxon>
        <taxon>Dikarya</taxon>
        <taxon>Ascomycota</taxon>
        <taxon>Saccharomycotina</taxon>
        <taxon>Pichiomycetes</taxon>
        <taxon>Debaryomycetaceae</taxon>
        <taxon>Yamadazyma</taxon>
    </lineage>
</organism>
<keyword evidence="2" id="KW-0694">RNA-binding</keyword>
<evidence type="ECO:0000313" key="5">
    <source>
        <dbReference type="EMBL" id="EGV63923.1"/>
    </source>
</evidence>
<keyword evidence="6" id="KW-1185">Reference proteome</keyword>
<feature type="domain" description="K Homology" evidence="4">
    <location>
        <begin position="207"/>
        <end position="278"/>
    </location>
</feature>
<name>G3B490_CANTC</name>
<accession>G3B490</accession>
<feature type="domain" description="K Homology" evidence="4">
    <location>
        <begin position="95"/>
        <end position="165"/>
    </location>
</feature>
<dbReference type="SMART" id="SM00322">
    <property type="entry name" value="KH"/>
    <property type="match status" value="3"/>
</dbReference>
<dbReference type="Gene3D" id="3.30.1370.10">
    <property type="entry name" value="K Homology domain, type 1"/>
    <property type="match status" value="3"/>
</dbReference>
<evidence type="ECO:0000256" key="3">
    <source>
        <dbReference type="SAM" id="MobiDB-lite"/>
    </source>
</evidence>
<dbReference type="PANTHER" id="PTHR10288">
    <property type="entry name" value="KH DOMAIN CONTAINING RNA BINDING PROTEIN"/>
    <property type="match status" value="1"/>
</dbReference>
<dbReference type="Pfam" id="PF00013">
    <property type="entry name" value="KH_1"/>
    <property type="match status" value="3"/>
</dbReference>
<dbReference type="eggNOG" id="KOG2190">
    <property type="taxonomic scope" value="Eukaryota"/>
</dbReference>
<feature type="compositionally biased region" description="Low complexity" evidence="3">
    <location>
        <begin position="37"/>
        <end position="53"/>
    </location>
</feature>
<dbReference type="Proteomes" id="UP000000707">
    <property type="component" value="Unassembled WGS sequence"/>
</dbReference>
<protein>
    <recommendedName>
        <fullName evidence="4">K Homology domain-containing protein</fullName>
    </recommendedName>
</protein>
<dbReference type="InterPro" id="IPR004087">
    <property type="entry name" value="KH_dom"/>
</dbReference>
<sequence length="408" mass="43107">MTESLFESFESPATSPLSSQGSTQSHSGAPLWNDAGTAAETNTSTTVITTSTTMGAPLQPPSPSRESPADVPDNDSYPGTQDEILPPVSPENGNALINYRLLISSKESGCLIGQSGSVINSIRQETDTKAGISKLLAHTQERILTVSGTLDNCSKAISYFSQALIEAQQHEADAASTASAGPMPSSVEEYPHFPLRQLSIHKNIAGHSTVLRLLIPNSQMGTIIGAKGARIQRIQQVFGVSMIASKSFLPGSNERLVELQGSVPELYAALRVISRCLIEDFGGVVGTSYYVPRPRRPDVPVVAPLPVSAPAAPGTGPASDSSSSPARLVTTSMAFSKDIVGALIGKSGSRIQGVRKISGAIIGISDELEGSSERIFTISGSTYAVDKAKALLKHNLEREQQRREGVRR</sequence>
<dbReference type="InterPro" id="IPR036612">
    <property type="entry name" value="KH_dom_type_1_sf"/>
</dbReference>
<feature type="domain" description="K Homology" evidence="4">
    <location>
        <begin position="327"/>
        <end position="397"/>
    </location>
</feature>
<feature type="compositionally biased region" description="Polar residues" evidence="3">
    <location>
        <begin position="1"/>
        <end position="27"/>
    </location>
</feature>
<evidence type="ECO:0000256" key="2">
    <source>
        <dbReference type="PROSITE-ProRule" id="PRU00117"/>
    </source>
</evidence>
<dbReference type="STRING" id="590646.G3B490"/>
<keyword evidence="1" id="KW-0677">Repeat</keyword>
<dbReference type="GO" id="GO:0003723">
    <property type="term" value="F:RNA binding"/>
    <property type="evidence" value="ECO:0007669"/>
    <property type="project" value="UniProtKB-UniRule"/>
</dbReference>
<dbReference type="GeneID" id="18245730"/>
<dbReference type="InterPro" id="IPR004088">
    <property type="entry name" value="KH_dom_type_1"/>
</dbReference>
<feature type="region of interest" description="Disordered" evidence="3">
    <location>
        <begin position="1"/>
        <end position="91"/>
    </location>
</feature>
<proteinExistence type="predicted"/>
<gene>
    <name evidence="5" type="ORF">CANTEDRAFT_104592</name>
</gene>
<dbReference type="KEGG" id="cten:18245730"/>
<evidence type="ECO:0000313" key="6">
    <source>
        <dbReference type="Proteomes" id="UP000000707"/>
    </source>
</evidence>
<dbReference type="SUPFAM" id="SSF54791">
    <property type="entry name" value="Eukaryotic type KH-domain (KH-domain type I)"/>
    <property type="match status" value="3"/>
</dbReference>
<evidence type="ECO:0000256" key="1">
    <source>
        <dbReference type="ARBA" id="ARBA00022737"/>
    </source>
</evidence>
<evidence type="ECO:0000259" key="4">
    <source>
        <dbReference type="SMART" id="SM00322"/>
    </source>
</evidence>
<dbReference type="OrthoDB" id="442947at2759"/>